<evidence type="ECO:0000256" key="3">
    <source>
        <dbReference type="ARBA" id="ARBA00022793"/>
    </source>
</evidence>
<dbReference type="EMBL" id="NWTK01000021">
    <property type="protein sequence ID" value="PKR48911.1"/>
    <property type="molecule type" value="Genomic_DNA"/>
</dbReference>
<reference evidence="8 9" key="1">
    <citation type="submission" date="2017-09" db="EMBL/GenBank/DDBJ databases">
        <title>Biodiversity and function of Thalassospira species in the particle-attached aromatic-hydrocarbon-degrading consortia from the surface seawater of the South China Sea.</title>
        <authorList>
            <person name="Dong C."/>
            <person name="Liu R."/>
            <person name="Shao Z."/>
        </authorList>
    </citation>
    <scope>NUCLEOTIDE SEQUENCE [LARGE SCALE GENOMIC DNA]</scope>
    <source>
        <strain evidence="8 9">CSC1P2</strain>
    </source>
</reference>
<dbReference type="InterPro" id="IPR015422">
    <property type="entry name" value="PyrdxlP-dep_Trfase_small"/>
</dbReference>
<evidence type="ECO:0000256" key="4">
    <source>
        <dbReference type="ARBA" id="ARBA00022898"/>
    </source>
</evidence>
<dbReference type="GO" id="GO:0030170">
    <property type="term" value="F:pyridoxal phosphate binding"/>
    <property type="evidence" value="ECO:0007669"/>
    <property type="project" value="InterPro"/>
</dbReference>
<evidence type="ECO:0000256" key="5">
    <source>
        <dbReference type="ARBA" id="ARBA00023239"/>
    </source>
</evidence>
<keyword evidence="8" id="KW-0032">Aminotransferase</keyword>
<dbReference type="GO" id="GO:0008483">
    <property type="term" value="F:transaminase activity"/>
    <property type="evidence" value="ECO:0007669"/>
    <property type="project" value="UniProtKB-KW"/>
</dbReference>
<dbReference type="SUPFAM" id="SSF53383">
    <property type="entry name" value="PLP-dependent transferases"/>
    <property type="match status" value="1"/>
</dbReference>
<feature type="modified residue" description="N6-(pyridoxal phosphate)lysine" evidence="6">
    <location>
        <position position="306"/>
    </location>
</feature>
<evidence type="ECO:0000256" key="6">
    <source>
        <dbReference type="PIRSR" id="PIRSR602129-50"/>
    </source>
</evidence>
<dbReference type="GO" id="GO:0019752">
    <property type="term" value="P:carboxylic acid metabolic process"/>
    <property type="evidence" value="ECO:0007669"/>
    <property type="project" value="InterPro"/>
</dbReference>
<evidence type="ECO:0000256" key="7">
    <source>
        <dbReference type="RuleBase" id="RU000382"/>
    </source>
</evidence>
<keyword evidence="8" id="KW-0808">Transferase</keyword>
<accession>A0A2N3KED2</accession>
<comment type="caution">
    <text evidence="8">The sequence shown here is derived from an EMBL/GenBank/DDBJ whole genome shotgun (WGS) entry which is preliminary data.</text>
</comment>
<dbReference type="PROSITE" id="PS00392">
    <property type="entry name" value="DDC_GAD_HDC_YDC"/>
    <property type="match status" value="1"/>
</dbReference>
<dbReference type="PANTHER" id="PTHR11999">
    <property type="entry name" value="GROUP II PYRIDOXAL-5-PHOSPHATE DECARBOXYLASE"/>
    <property type="match status" value="1"/>
</dbReference>
<evidence type="ECO:0000256" key="2">
    <source>
        <dbReference type="ARBA" id="ARBA00009533"/>
    </source>
</evidence>
<gene>
    <name evidence="8" type="ORF">COO20_23395</name>
</gene>
<name>A0A2N3KED2_9PROT</name>
<dbReference type="GO" id="GO:0016831">
    <property type="term" value="F:carboxy-lyase activity"/>
    <property type="evidence" value="ECO:0007669"/>
    <property type="project" value="UniProtKB-KW"/>
</dbReference>
<evidence type="ECO:0000313" key="8">
    <source>
        <dbReference type="EMBL" id="PKR48911.1"/>
    </source>
</evidence>
<dbReference type="InterPro" id="IPR015424">
    <property type="entry name" value="PyrdxlP-dep_Trfase"/>
</dbReference>
<protein>
    <submittedName>
        <fullName evidence="8">Aspartate aminotransferase family protein</fullName>
    </submittedName>
</protein>
<comment type="similarity">
    <text evidence="2 7">Belongs to the group II decarboxylase family.</text>
</comment>
<dbReference type="InterPro" id="IPR015421">
    <property type="entry name" value="PyrdxlP-dep_Trfase_major"/>
</dbReference>
<dbReference type="AlphaFoldDB" id="A0A2N3KED2"/>
<dbReference type="InterPro" id="IPR002129">
    <property type="entry name" value="PyrdxlP-dep_de-COase"/>
</dbReference>
<comment type="cofactor">
    <cofactor evidence="1 6 7">
        <name>pyridoxal 5'-phosphate</name>
        <dbReference type="ChEBI" id="CHEBI:597326"/>
    </cofactor>
</comment>
<dbReference type="Gene3D" id="3.40.640.10">
    <property type="entry name" value="Type I PLP-dependent aspartate aminotransferase-like (Major domain)"/>
    <property type="match status" value="1"/>
</dbReference>
<evidence type="ECO:0000256" key="1">
    <source>
        <dbReference type="ARBA" id="ARBA00001933"/>
    </source>
</evidence>
<keyword evidence="3" id="KW-0210">Decarboxylase</keyword>
<dbReference type="Proteomes" id="UP000233597">
    <property type="component" value="Unassembled WGS sequence"/>
</dbReference>
<evidence type="ECO:0000313" key="9">
    <source>
        <dbReference type="Proteomes" id="UP000233597"/>
    </source>
</evidence>
<organism evidence="8 9">
    <name type="scientific">Thalassospira marina</name>
    <dbReference type="NCBI Taxonomy" id="2048283"/>
    <lineage>
        <taxon>Bacteria</taxon>
        <taxon>Pseudomonadati</taxon>
        <taxon>Pseudomonadota</taxon>
        <taxon>Alphaproteobacteria</taxon>
        <taxon>Rhodospirillales</taxon>
        <taxon>Thalassospiraceae</taxon>
        <taxon>Thalassospira</taxon>
    </lineage>
</organism>
<dbReference type="PANTHER" id="PTHR11999:SF70">
    <property type="entry name" value="MIP05841P"/>
    <property type="match status" value="1"/>
</dbReference>
<keyword evidence="4 6" id="KW-0663">Pyridoxal phosphate</keyword>
<dbReference type="InterPro" id="IPR021115">
    <property type="entry name" value="Pyridoxal-P_BS"/>
</dbReference>
<proteinExistence type="inferred from homology"/>
<dbReference type="Pfam" id="PF00282">
    <property type="entry name" value="Pyridoxal_deC"/>
    <property type="match status" value="1"/>
</dbReference>
<sequence>MQKSCREVVQMNRKFDDLNEIGDIFALTGEIAREYLQAGEDAPVICADTSAFDPAAPLPARGDGAIAALDALKTDILPFVATSTGPRYLGFVTGGATPAAIVGDWMASAIDQNATGPDGTVTAAVEQQVITWICDLAGMPRGRFDGALTTGATASNLLAVVTARQWCGEQIGVDVDADGAIALPSFEIFSATPHASMIKDLSVAGVGRNNVTRIATEPGTEAMHVHDLANKLENSTSKAKMVIASAGTVNATDFDDLVAIADLCAAYGAWLHVDAAFGLFAALDERRAHLLAGIERADSITSDGHKWLNVPYDCGIFLTRQISVLEKCFRAFAPYLASRAEGNNYINRGVENSRRFRALPLWMAIKAYGRAGMADIIRRNCDQARDLAHWVADHSGLVLLRDPQLNVVMFCGRGNDEANRDLLDRINGTGKVFLTPTIYNGRFGFRAAFSNWRTQDQDIEIIKDAINSVL</sequence>
<dbReference type="InterPro" id="IPR010977">
    <property type="entry name" value="Aromatic_deC"/>
</dbReference>
<dbReference type="OrthoDB" id="9803665at2"/>
<keyword evidence="5 7" id="KW-0456">Lyase</keyword>
<dbReference type="Gene3D" id="3.90.1150.10">
    <property type="entry name" value="Aspartate Aminotransferase, domain 1"/>
    <property type="match status" value="1"/>
</dbReference>